<organism evidence="1 2">
    <name type="scientific">Granulicella arctica</name>
    <dbReference type="NCBI Taxonomy" id="940613"/>
    <lineage>
        <taxon>Bacteria</taxon>
        <taxon>Pseudomonadati</taxon>
        <taxon>Acidobacteriota</taxon>
        <taxon>Terriglobia</taxon>
        <taxon>Terriglobales</taxon>
        <taxon>Acidobacteriaceae</taxon>
        <taxon>Granulicella</taxon>
    </lineage>
</organism>
<dbReference type="SUPFAM" id="SSF160379">
    <property type="entry name" value="SP0830-like"/>
    <property type="match status" value="1"/>
</dbReference>
<dbReference type="Gene3D" id="3.30.70.1280">
    <property type="entry name" value="SP0830-like domains"/>
    <property type="match status" value="1"/>
</dbReference>
<protein>
    <submittedName>
        <fullName evidence="1">Uncharacterized protein (DUF1697 family)</fullName>
    </submittedName>
</protein>
<dbReference type="RefSeq" id="WP_179488188.1">
    <property type="nucleotide sequence ID" value="NZ_JACCCW010000001.1"/>
</dbReference>
<dbReference type="Proteomes" id="UP000589520">
    <property type="component" value="Unassembled WGS sequence"/>
</dbReference>
<sequence length="175" mass="18542">MHVALLRGINVGGKNSLPMVELVRMFEAAGCGEVKTYIQSGNVVFRSENVAGLGARISEEIAGRLGLRVPVILRSAVQMRSAVAKNPFVKAGVAAELLHVYFLGDAGSAAAVKGLDVERSPGDSFAVVGREVYLHLPNGVARTKLTNVYFDKALGTVSTMRNWRTVGVLAGMMGV</sequence>
<keyword evidence="2" id="KW-1185">Reference proteome</keyword>
<dbReference type="PIRSF" id="PIRSF008502">
    <property type="entry name" value="UCP008502"/>
    <property type="match status" value="1"/>
</dbReference>
<name>A0A7Y9TS01_9BACT</name>
<accession>A0A7Y9TS01</accession>
<dbReference type="Pfam" id="PF08002">
    <property type="entry name" value="DUF1697"/>
    <property type="match status" value="1"/>
</dbReference>
<dbReference type="InterPro" id="IPR012545">
    <property type="entry name" value="DUF1697"/>
</dbReference>
<dbReference type="PANTHER" id="PTHR36439">
    <property type="entry name" value="BLL4334 PROTEIN"/>
    <property type="match status" value="1"/>
</dbReference>
<comment type="caution">
    <text evidence="1">The sequence shown here is derived from an EMBL/GenBank/DDBJ whole genome shotgun (WGS) entry which is preliminary data.</text>
</comment>
<reference evidence="1 2" key="1">
    <citation type="submission" date="2020-07" db="EMBL/GenBank/DDBJ databases">
        <title>Genomic Encyclopedia of Type Strains, Phase IV (KMG-V): Genome sequencing to study the core and pangenomes of soil and plant-associated prokaryotes.</title>
        <authorList>
            <person name="Whitman W."/>
        </authorList>
    </citation>
    <scope>NUCLEOTIDE SEQUENCE [LARGE SCALE GENOMIC DNA]</scope>
    <source>
        <strain evidence="1 2">X4EP2</strain>
    </source>
</reference>
<evidence type="ECO:0000313" key="2">
    <source>
        <dbReference type="Proteomes" id="UP000589520"/>
    </source>
</evidence>
<proteinExistence type="predicted"/>
<dbReference type="PANTHER" id="PTHR36439:SF1">
    <property type="entry name" value="DUF1697 DOMAIN-CONTAINING PROTEIN"/>
    <property type="match status" value="1"/>
</dbReference>
<evidence type="ECO:0000313" key="1">
    <source>
        <dbReference type="EMBL" id="NYF78628.1"/>
    </source>
</evidence>
<dbReference type="EMBL" id="JACCCW010000001">
    <property type="protein sequence ID" value="NYF78628.1"/>
    <property type="molecule type" value="Genomic_DNA"/>
</dbReference>
<dbReference type="AlphaFoldDB" id="A0A7Y9TS01"/>
<gene>
    <name evidence="1" type="ORF">HDF17_000915</name>
</gene>